<dbReference type="AlphaFoldDB" id="A0A0D1ZJU6"/>
<dbReference type="Gene3D" id="2.40.70.10">
    <property type="entry name" value="Acid Proteases"/>
    <property type="match status" value="1"/>
</dbReference>
<evidence type="ECO:0000313" key="1">
    <source>
        <dbReference type="EMBL" id="KIW13082.1"/>
    </source>
</evidence>
<dbReference type="InterPro" id="IPR021109">
    <property type="entry name" value="Peptidase_aspartic_dom_sf"/>
</dbReference>
<proteinExistence type="predicted"/>
<keyword evidence="2" id="KW-1185">Reference proteome</keyword>
<reference evidence="1 2" key="1">
    <citation type="submission" date="2015-01" db="EMBL/GenBank/DDBJ databases">
        <title>The Genome Sequence of Exophiala spinifera CBS89968.</title>
        <authorList>
            <consortium name="The Broad Institute Genomics Platform"/>
            <person name="Cuomo C."/>
            <person name="de Hoog S."/>
            <person name="Gorbushina A."/>
            <person name="Stielow B."/>
            <person name="Teixiera M."/>
            <person name="Abouelleil A."/>
            <person name="Chapman S.B."/>
            <person name="Priest M."/>
            <person name="Young S.K."/>
            <person name="Wortman J."/>
            <person name="Nusbaum C."/>
            <person name="Birren B."/>
        </authorList>
    </citation>
    <scope>NUCLEOTIDE SEQUENCE [LARGE SCALE GENOMIC DNA]</scope>
    <source>
        <strain evidence="1 2">CBS 89968</strain>
    </source>
</reference>
<evidence type="ECO:0000313" key="2">
    <source>
        <dbReference type="Proteomes" id="UP000053328"/>
    </source>
</evidence>
<dbReference type="GeneID" id="27335352"/>
<dbReference type="OrthoDB" id="4154650at2759"/>
<accession>A0A0D1ZJU6</accession>
<dbReference type="VEuPathDB" id="FungiDB:PV08_08269"/>
<dbReference type="EMBL" id="KN847497">
    <property type="protein sequence ID" value="KIW13082.1"/>
    <property type="molecule type" value="Genomic_DNA"/>
</dbReference>
<dbReference type="HOGENOM" id="CLU_1571503_0_0_1"/>
<name>A0A0D1ZJU6_9EURO</name>
<protein>
    <submittedName>
        <fullName evidence="1">Uncharacterized protein</fullName>
    </submittedName>
</protein>
<sequence length="198" mass="22651">MPVEKEQQNLQLIFDARRKYKASPSTAESIFSVFKHDEDPYKCDVMVKLDGETKYLGRALLDTGSMYSMMSEKTAVRVEAWGLTTIDRSEATRTEGIKTAEGILEEAKIKVVGKLSLKFSGDGVHYYRHTFIVIPHEDRFEILLGAKVLHRWVTADRCANSSSQSPLAKYRLLAPLGRTWDRRSCRQMLRSTLDFIQQ</sequence>
<organism evidence="1 2">
    <name type="scientific">Exophiala spinifera</name>
    <dbReference type="NCBI Taxonomy" id="91928"/>
    <lineage>
        <taxon>Eukaryota</taxon>
        <taxon>Fungi</taxon>
        <taxon>Dikarya</taxon>
        <taxon>Ascomycota</taxon>
        <taxon>Pezizomycotina</taxon>
        <taxon>Eurotiomycetes</taxon>
        <taxon>Chaetothyriomycetidae</taxon>
        <taxon>Chaetothyriales</taxon>
        <taxon>Herpotrichiellaceae</taxon>
        <taxon>Exophiala</taxon>
    </lineage>
</organism>
<dbReference type="Proteomes" id="UP000053328">
    <property type="component" value="Unassembled WGS sequence"/>
</dbReference>
<dbReference type="Pfam" id="PF13650">
    <property type="entry name" value="Asp_protease_2"/>
    <property type="match status" value="1"/>
</dbReference>
<dbReference type="RefSeq" id="XP_016233298.1">
    <property type="nucleotide sequence ID" value="XM_016382595.1"/>
</dbReference>
<gene>
    <name evidence="1" type="ORF">PV08_08269</name>
</gene>